<name>A0A8X6QKZ5_NEPPI</name>
<sequence length="98" mass="11039">MVTTGITKRIELNLDNDQIKLDCKTDDNSQSNEAEMTNNNTWRRNKTDERVITVQRKLRIPPIAIGKGNNITTLLEELGAIVDEKALGRMVGGQLKIF</sequence>
<comment type="caution">
    <text evidence="1">The sequence shown here is derived from an EMBL/GenBank/DDBJ whole genome shotgun (WGS) entry which is preliminary data.</text>
</comment>
<reference evidence="1" key="1">
    <citation type="submission" date="2020-08" db="EMBL/GenBank/DDBJ databases">
        <title>Multicomponent nature underlies the extraordinary mechanical properties of spider dragline silk.</title>
        <authorList>
            <person name="Kono N."/>
            <person name="Nakamura H."/>
            <person name="Mori M."/>
            <person name="Yoshida Y."/>
            <person name="Ohtoshi R."/>
            <person name="Malay A.D."/>
            <person name="Moran D.A.P."/>
            <person name="Tomita M."/>
            <person name="Numata K."/>
            <person name="Arakawa K."/>
        </authorList>
    </citation>
    <scope>NUCLEOTIDE SEQUENCE</scope>
</reference>
<proteinExistence type="predicted"/>
<dbReference type="AlphaFoldDB" id="A0A8X6QKZ5"/>
<accession>A0A8X6QKZ5</accession>
<gene>
    <name evidence="1" type="ORF">NPIL_15941</name>
</gene>
<evidence type="ECO:0000313" key="1">
    <source>
        <dbReference type="EMBL" id="GFU32482.1"/>
    </source>
</evidence>
<dbReference type="EMBL" id="BMAW01129921">
    <property type="protein sequence ID" value="GFU32482.1"/>
    <property type="molecule type" value="Genomic_DNA"/>
</dbReference>
<protein>
    <submittedName>
        <fullName evidence="1">Uncharacterized protein</fullName>
    </submittedName>
</protein>
<keyword evidence="2" id="KW-1185">Reference proteome</keyword>
<evidence type="ECO:0000313" key="2">
    <source>
        <dbReference type="Proteomes" id="UP000887013"/>
    </source>
</evidence>
<organism evidence="1 2">
    <name type="scientific">Nephila pilipes</name>
    <name type="common">Giant wood spider</name>
    <name type="synonym">Nephila maculata</name>
    <dbReference type="NCBI Taxonomy" id="299642"/>
    <lineage>
        <taxon>Eukaryota</taxon>
        <taxon>Metazoa</taxon>
        <taxon>Ecdysozoa</taxon>
        <taxon>Arthropoda</taxon>
        <taxon>Chelicerata</taxon>
        <taxon>Arachnida</taxon>
        <taxon>Araneae</taxon>
        <taxon>Araneomorphae</taxon>
        <taxon>Entelegynae</taxon>
        <taxon>Araneoidea</taxon>
        <taxon>Nephilidae</taxon>
        <taxon>Nephila</taxon>
    </lineage>
</organism>
<dbReference type="Proteomes" id="UP000887013">
    <property type="component" value="Unassembled WGS sequence"/>
</dbReference>